<evidence type="ECO:0000313" key="2">
    <source>
        <dbReference type="EMBL" id="GES74960.1"/>
    </source>
</evidence>
<sequence length="79" mass="9342">MSTLLQNDDNRLFVGMKIELQILNHSQNEPLNVPNMEKSSVQEQSIQDFEALNSLSLHEFLKNYYKDQQECFPHFEILK</sequence>
<dbReference type="Proteomes" id="UP000615446">
    <property type="component" value="Unassembled WGS sequence"/>
</dbReference>
<reference evidence="1 3" key="1">
    <citation type="submission" date="2017-11" db="EMBL/GenBank/DDBJ databases">
        <title>The genome of Rhizophagus clarus HR1 reveals common genetic basis of auxotrophy among arbuscular mycorrhizal fungi.</title>
        <authorList>
            <person name="Kobayashi Y."/>
        </authorList>
    </citation>
    <scope>NUCLEOTIDE SEQUENCE [LARGE SCALE GENOMIC DNA]</scope>
    <source>
        <strain evidence="1 3">HR1</strain>
    </source>
</reference>
<evidence type="ECO:0000313" key="3">
    <source>
        <dbReference type="Proteomes" id="UP000247702"/>
    </source>
</evidence>
<dbReference type="OrthoDB" id="2472269at2759"/>
<name>A0A2Z6RLY3_9GLOM</name>
<proteinExistence type="predicted"/>
<reference evidence="2" key="2">
    <citation type="submission" date="2019-10" db="EMBL/GenBank/DDBJ databases">
        <title>Conservation and host-specific expression of non-tandemly repeated heterogenous ribosome RNA gene in arbuscular mycorrhizal fungi.</title>
        <authorList>
            <person name="Maeda T."/>
            <person name="Kobayashi Y."/>
            <person name="Nakagawa T."/>
            <person name="Ezawa T."/>
            <person name="Yamaguchi K."/>
            <person name="Bino T."/>
            <person name="Nishimoto Y."/>
            <person name="Shigenobu S."/>
            <person name="Kawaguchi M."/>
        </authorList>
    </citation>
    <scope>NUCLEOTIDE SEQUENCE</scope>
    <source>
        <strain evidence="2">HR1</strain>
    </source>
</reference>
<gene>
    <name evidence="2" type="ORF">RCL2_000241600</name>
    <name evidence="1" type="ORF">RclHR1_05360006</name>
</gene>
<evidence type="ECO:0000313" key="1">
    <source>
        <dbReference type="EMBL" id="GBC03846.1"/>
    </source>
</evidence>
<keyword evidence="3" id="KW-1185">Reference proteome</keyword>
<dbReference type="EMBL" id="BLAL01000013">
    <property type="protein sequence ID" value="GES74960.1"/>
    <property type="molecule type" value="Genomic_DNA"/>
</dbReference>
<dbReference type="Proteomes" id="UP000247702">
    <property type="component" value="Unassembled WGS sequence"/>
</dbReference>
<protein>
    <submittedName>
        <fullName evidence="1">Uncharacterized protein</fullName>
    </submittedName>
</protein>
<accession>A0A2Z6RLY3</accession>
<organism evidence="1 3">
    <name type="scientific">Rhizophagus clarus</name>
    <dbReference type="NCBI Taxonomy" id="94130"/>
    <lineage>
        <taxon>Eukaryota</taxon>
        <taxon>Fungi</taxon>
        <taxon>Fungi incertae sedis</taxon>
        <taxon>Mucoromycota</taxon>
        <taxon>Glomeromycotina</taxon>
        <taxon>Glomeromycetes</taxon>
        <taxon>Glomerales</taxon>
        <taxon>Glomeraceae</taxon>
        <taxon>Rhizophagus</taxon>
    </lineage>
</organism>
<dbReference type="EMBL" id="BEXD01003911">
    <property type="protein sequence ID" value="GBC03846.1"/>
    <property type="molecule type" value="Genomic_DNA"/>
</dbReference>
<dbReference type="AlphaFoldDB" id="A0A2Z6RLY3"/>
<comment type="caution">
    <text evidence="1">The sequence shown here is derived from an EMBL/GenBank/DDBJ whole genome shotgun (WGS) entry which is preliminary data.</text>
</comment>